<proteinExistence type="predicted"/>
<dbReference type="InterPro" id="IPR054722">
    <property type="entry name" value="PolX-like_BBD"/>
</dbReference>
<accession>A0A484N9M6</accession>
<keyword evidence="4" id="KW-1185">Reference proteome</keyword>
<dbReference type="Proteomes" id="UP000595140">
    <property type="component" value="Unassembled WGS sequence"/>
</dbReference>
<feature type="domain" description="Retrovirus-related Pol polyprotein from transposon TNT 1-94-like beta-barrel" evidence="2">
    <location>
        <begin position="341"/>
        <end position="419"/>
    </location>
</feature>
<evidence type="ECO:0000259" key="2">
    <source>
        <dbReference type="Pfam" id="PF22936"/>
    </source>
</evidence>
<evidence type="ECO:0000313" key="4">
    <source>
        <dbReference type="Proteomes" id="UP000595140"/>
    </source>
</evidence>
<dbReference type="PANTHER" id="PTHR47481:SF21">
    <property type="entry name" value="BASIC-LEUCINE ZIPPER TRANSCRIPTION FACTOR Q-RELATED"/>
    <property type="match status" value="1"/>
</dbReference>
<evidence type="ECO:0000313" key="3">
    <source>
        <dbReference type="EMBL" id="VFQ97267.1"/>
    </source>
</evidence>
<dbReference type="AlphaFoldDB" id="A0A484N9M6"/>
<dbReference type="Pfam" id="PF14223">
    <property type="entry name" value="Retrotran_gag_2"/>
    <property type="match status" value="1"/>
</dbReference>
<gene>
    <name evidence="3" type="ORF">CCAM_LOCUS39043</name>
</gene>
<dbReference type="Pfam" id="PF22936">
    <property type="entry name" value="Pol_BBD"/>
    <property type="match status" value="1"/>
</dbReference>
<feature type="region of interest" description="Disordered" evidence="1">
    <location>
        <begin position="234"/>
        <end position="295"/>
    </location>
</feature>
<feature type="compositionally biased region" description="Gly residues" evidence="1">
    <location>
        <begin position="251"/>
        <end position="269"/>
    </location>
</feature>
<evidence type="ECO:0000256" key="1">
    <source>
        <dbReference type="SAM" id="MobiDB-lite"/>
    </source>
</evidence>
<organism evidence="3 4">
    <name type="scientific">Cuscuta campestris</name>
    <dbReference type="NCBI Taxonomy" id="132261"/>
    <lineage>
        <taxon>Eukaryota</taxon>
        <taxon>Viridiplantae</taxon>
        <taxon>Streptophyta</taxon>
        <taxon>Embryophyta</taxon>
        <taxon>Tracheophyta</taxon>
        <taxon>Spermatophyta</taxon>
        <taxon>Magnoliopsida</taxon>
        <taxon>eudicotyledons</taxon>
        <taxon>Gunneridae</taxon>
        <taxon>Pentapetalae</taxon>
        <taxon>asterids</taxon>
        <taxon>lamiids</taxon>
        <taxon>Solanales</taxon>
        <taxon>Convolvulaceae</taxon>
        <taxon>Cuscuteae</taxon>
        <taxon>Cuscuta</taxon>
        <taxon>Cuscuta subgen. Grammica</taxon>
        <taxon>Cuscuta sect. Cleistogrammica</taxon>
    </lineage>
</organism>
<sequence>MASLSSDPMDRLPTGLKLFFRNLQSLTPVKLDDTNYPSWSATVRANLIAHRLFSYVDGSEVPLPSLVLDKKAAAPGKDEPPVMKPNPAYDSWVLVDAQIQACLLAIVSPTVQTHIHARPTSAAIWNHLEPRYNSLLRTHIFQLKERLHSIQKGTDSMQTYLDTVLTIVSSLKLAHEDISGQDIILCVLRGLPADYASLKQNIRTNIATVTFNQVSVWLLFEELNLTFENLGDSGSPSPTNLHHPLFTNSGRGTGRGRGSGPYRGHGGPSRGNSYSGRGGRQPSYHADQRGRGGGRGAGIKCQLCGMTGHAVWNYRHRYDESYSDPPQAYYTNQSAETNPKWHLDTGANTHVTSDFSRLHTSSPYHGTNPIPTVGGNTYPIDHTGSGIPTTPNHTFTLTNLLHSPNINSHLLSVHQFTKDNNGSLLFTSKDFMIRDNTTNQVLFKGPCEHGLYSLPASSSPPVVNSVKVTP</sequence>
<dbReference type="PANTHER" id="PTHR47481">
    <property type="match status" value="1"/>
</dbReference>
<name>A0A484N9M6_9ASTE</name>
<reference evidence="3 4" key="1">
    <citation type="submission" date="2018-04" db="EMBL/GenBank/DDBJ databases">
        <authorList>
            <person name="Vogel A."/>
        </authorList>
    </citation>
    <scope>NUCLEOTIDE SEQUENCE [LARGE SCALE GENOMIC DNA]</scope>
</reference>
<dbReference type="OrthoDB" id="413361at2759"/>
<protein>
    <recommendedName>
        <fullName evidence="2">Retrovirus-related Pol polyprotein from transposon TNT 1-94-like beta-barrel domain-containing protein</fullName>
    </recommendedName>
</protein>
<dbReference type="EMBL" id="OOIL02006492">
    <property type="protein sequence ID" value="VFQ97267.1"/>
    <property type="molecule type" value="Genomic_DNA"/>
</dbReference>